<evidence type="ECO:0000256" key="1">
    <source>
        <dbReference type="SAM" id="MobiDB-lite"/>
    </source>
</evidence>
<dbReference type="EMBL" id="JAVRRF010000013">
    <property type="protein sequence ID" value="KAK5059194.1"/>
    <property type="molecule type" value="Genomic_DNA"/>
</dbReference>
<gene>
    <name evidence="2" type="ORF">LTR69_006483</name>
</gene>
<accession>A0ABR0JAW4</accession>
<dbReference type="Proteomes" id="UP001345691">
    <property type="component" value="Unassembled WGS sequence"/>
</dbReference>
<comment type="caution">
    <text evidence="2">The sequence shown here is derived from an EMBL/GenBank/DDBJ whole genome shotgun (WGS) entry which is preliminary data.</text>
</comment>
<sequence>MEQAKIFTRAFKSREAFKELVRTDAADSPSTRMEASVFQVAIMRVPVANNDIQNDEPGHGTTFPYSGRD</sequence>
<reference evidence="2 3" key="1">
    <citation type="submission" date="2023-08" db="EMBL/GenBank/DDBJ databases">
        <title>Black Yeasts Isolated from many extreme environments.</title>
        <authorList>
            <person name="Coleine C."/>
            <person name="Stajich J.E."/>
            <person name="Selbmann L."/>
        </authorList>
    </citation>
    <scope>NUCLEOTIDE SEQUENCE [LARGE SCALE GENOMIC DNA]</scope>
    <source>
        <strain evidence="2 3">CCFEE 6328</strain>
    </source>
</reference>
<evidence type="ECO:0000313" key="3">
    <source>
        <dbReference type="Proteomes" id="UP001345691"/>
    </source>
</evidence>
<feature type="region of interest" description="Disordered" evidence="1">
    <location>
        <begin position="49"/>
        <end position="69"/>
    </location>
</feature>
<proteinExistence type="predicted"/>
<name>A0ABR0JAW4_9EURO</name>
<protein>
    <submittedName>
        <fullName evidence="2">Uncharacterized protein</fullName>
    </submittedName>
</protein>
<evidence type="ECO:0000313" key="2">
    <source>
        <dbReference type="EMBL" id="KAK5059194.1"/>
    </source>
</evidence>
<organism evidence="2 3">
    <name type="scientific">Exophiala sideris</name>
    <dbReference type="NCBI Taxonomy" id="1016849"/>
    <lineage>
        <taxon>Eukaryota</taxon>
        <taxon>Fungi</taxon>
        <taxon>Dikarya</taxon>
        <taxon>Ascomycota</taxon>
        <taxon>Pezizomycotina</taxon>
        <taxon>Eurotiomycetes</taxon>
        <taxon>Chaetothyriomycetidae</taxon>
        <taxon>Chaetothyriales</taxon>
        <taxon>Herpotrichiellaceae</taxon>
        <taxon>Exophiala</taxon>
    </lineage>
</organism>
<keyword evidence="3" id="KW-1185">Reference proteome</keyword>